<keyword evidence="2" id="KW-0184">Conjugation</keyword>
<evidence type="ECO:0000259" key="4">
    <source>
        <dbReference type="Pfam" id="PF03389"/>
    </source>
</evidence>
<gene>
    <name evidence="5" type="ORF">G4952_06395</name>
</gene>
<name>A0ABX2GPB2_9FIRM</name>
<proteinExistence type="inferred from homology"/>
<evidence type="ECO:0000256" key="2">
    <source>
        <dbReference type="ARBA" id="ARBA00022971"/>
    </source>
</evidence>
<dbReference type="EMBL" id="JAAIPF010000011">
    <property type="protein sequence ID" value="NSF73455.1"/>
    <property type="molecule type" value="Genomic_DNA"/>
</dbReference>
<comment type="similarity">
    <text evidence="1">Belongs to the MobA/MobL family.</text>
</comment>
<feature type="region of interest" description="Disordered" evidence="3">
    <location>
        <begin position="323"/>
        <end position="344"/>
    </location>
</feature>
<feature type="domain" description="MobA/MobL protein" evidence="4">
    <location>
        <begin position="65"/>
        <end position="218"/>
    </location>
</feature>
<dbReference type="Pfam" id="PF03389">
    <property type="entry name" value="MobA_MobL"/>
    <property type="match status" value="1"/>
</dbReference>
<feature type="region of interest" description="Disordered" evidence="3">
    <location>
        <begin position="469"/>
        <end position="514"/>
    </location>
</feature>
<dbReference type="Gene3D" id="3.30.930.30">
    <property type="match status" value="1"/>
</dbReference>
<sequence length="514" mass="60532">MGRNSFIQMTKLSNVKGRITYISSHAKQENLYAVYETTERKFWRELAKCNQEEFVKSGTEGKCIEARELIIALPESFAEYQPDRLLQLFTNHFKQNYGTECIAALHHNKRKTNYHIHLIFAERKLLDEPIIKTANRNMFYDENGKHVRTKKEILGEDGEIREGCHIVKKGEIYEKKLFTVKDERFKSNSFLDEVKRSYTELINLYVKDENQKLQVFQRGSVYLATKKIGKRNPKALEIEADNRKRQEWNRAVDMALISGIQEPQIMEVKQKRISEPIKSAISRKGRKPNLFAKVVAMAIETLELMIETVLVKKYKESLEQKEQLQKTDASDMESVMPETERTEVEIKEPVERQPEPKQPEMTRLASKYPRFFKINNELEQQNNAIYKKEKQRATKKKELSEIKGWFKGRKKKELQEEIDDLTSQIRNMKDYLPKIVQKVGYRSVQEFLKDFKTAKSEYNQYQKAIAQWQQETGKEPEPQPHGVRAKLAANRKKIEQEQKNTQRTQNQSKDRGAR</sequence>
<evidence type="ECO:0000313" key="5">
    <source>
        <dbReference type="EMBL" id="NSF73455.1"/>
    </source>
</evidence>
<accession>A0ABX2GPB2</accession>
<organism evidence="5 6">
    <name type="scientific">Blautia wexlerae</name>
    <dbReference type="NCBI Taxonomy" id="418240"/>
    <lineage>
        <taxon>Bacteria</taxon>
        <taxon>Bacillati</taxon>
        <taxon>Bacillota</taxon>
        <taxon>Clostridia</taxon>
        <taxon>Lachnospirales</taxon>
        <taxon>Lachnospiraceae</taxon>
        <taxon>Blautia</taxon>
    </lineage>
</organism>
<evidence type="ECO:0000256" key="1">
    <source>
        <dbReference type="ARBA" id="ARBA00010873"/>
    </source>
</evidence>
<reference evidence="5 6" key="1">
    <citation type="journal article" date="2020" name="Cell Host Microbe">
        <title>Functional and Genomic Variation between Human-Derived Isolates of Lachnospiraceae Reveals Inter- and Intra-Species Diversity.</title>
        <authorList>
            <person name="Sorbara M.T."/>
            <person name="Littmann E.R."/>
            <person name="Fontana E."/>
            <person name="Moody T.U."/>
            <person name="Kohout C.E."/>
            <person name="Gjonbalaj M."/>
            <person name="Eaton V."/>
            <person name="Seok R."/>
            <person name="Leiner I.M."/>
            <person name="Pamer E.G."/>
        </authorList>
    </citation>
    <scope>NUCLEOTIDE SEQUENCE [LARGE SCALE GENOMIC DNA]</scope>
    <source>
        <strain evidence="5 6">MSK.20.11</strain>
    </source>
</reference>
<evidence type="ECO:0000256" key="3">
    <source>
        <dbReference type="SAM" id="MobiDB-lite"/>
    </source>
</evidence>
<dbReference type="Proteomes" id="UP000822152">
    <property type="component" value="Unassembled WGS sequence"/>
</dbReference>
<comment type="caution">
    <text evidence="5">The sequence shown here is derived from an EMBL/GenBank/DDBJ whole genome shotgun (WGS) entry which is preliminary data.</text>
</comment>
<protein>
    <submittedName>
        <fullName evidence="5">MobA/MobL family protein</fullName>
    </submittedName>
</protein>
<dbReference type="InterPro" id="IPR005053">
    <property type="entry name" value="MobA_MobL"/>
</dbReference>
<keyword evidence="6" id="KW-1185">Reference proteome</keyword>
<evidence type="ECO:0000313" key="6">
    <source>
        <dbReference type="Proteomes" id="UP000822152"/>
    </source>
</evidence>